<dbReference type="Gene3D" id="3.40.50.410">
    <property type="entry name" value="von Willebrand factor, type A domain"/>
    <property type="match status" value="1"/>
</dbReference>
<proteinExistence type="predicted"/>
<dbReference type="InterPro" id="IPR011704">
    <property type="entry name" value="ATPase_dyneun-rel_AAA"/>
</dbReference>
<dbReference type="PROSITE" id="PS50234">
    <property type="entry name" value="VWFA"/>
    <property type="match status" value="1"/>
</dbReference>
<dbReference type="InterPro" id="IPR052989">
    <property type="entry name" value="Mg-chelatase_DI-like"/>
</dbReference>
<dbReference type="Gene3D" id="3.40.50.300">
    <property type="entry name" value="P-loop containing nucleotide triphosphate hydrolases"/>
    <property type="match status" value="1"/>
</dbReference>
<gene>
    <name evidence="2" type="ORF">DPC56_07010</name>
</gene>
<dbReference type="Gene3D" id="1.10.8.80">
    <property type="entry name" value="Magnesium chelatase subunit I, C-Terminal domain"/>
    <property type="match status" value="1"/>
</dbReference>
<dbReference type="EMBL" id="QLOE01000010">
    <property type="protein sequence ID" value="RAO78603.1"/>
    <property type="molecule type" value="Genomic_DNA"/>
</dbReference>
<sequence>MKFSVFPFTAIIGQEHLKKALILNAIDPTIGGVLIKGDKGTGKSTAVRAFAELLPAREVVDGCTFNCNPNETHLLCQECKKTLEQKGRLPTIKRKMSIVELPVSATEDMVVGSLDIKKALREGIKALEPGILARANGNILYIDEVNLLDDHVVNVLLDAAAMGVNIIEREGVSVSHPSKFILVGTMNPEEGDLRPQILDRFGLCVEIKALTDPQQRLRIIKYRMKFDENPIKFQEKFRKKQKRLQKMILNAKNLLDEVEISEDLLELIVKISAALGIRTHRADIITAKAATAIAAFNQRKKVKEEDVKEAALLALKHRIKQLPFEKEQEIDEELIEELIEEPEDDFEIDKKRRLKKDVKIAEFTGTIQGKNSANITGKRGKYIKAKETTNPDSIAIDATIKKAIRENPENPMETLPEHLMEKVRISKAKALYLILLDSSSSMKLDKKIKFAKTIAWLLLKESYEKKNKVGLISFKGDEAQIISEPTTDLTKVNEALENLQIGGKTPLTPALMEAAKLASQYKELAPTIIVISDGRCNIFIKSNLEEDLKILYPELKKLNLIFVDAEPKGRNIGVLEEIANKFNAPIFYLDDILI</sequence>
<evidence type="ECO:0000259" key="1">
    <source>
        <dbReference type="PROSITE" id="PS50234"/>
    </source>
</evidence>
<protein>
    <submittedName>
        <fullName evidence="2">Magnesium chelatase</fullName>
    </submittedName>
</protein>
<dbReference type="Proteomes" id="UP000249782">
    <property type="component" value="Unassembled WGS sequence"/>
</dbReference>
<dbReference type="CDD" id="cd00009">
    <property type="entry name" value="AAA"/>
    <property type="match status" value="1"/>
</dbReference>
<dbReference type="SUPFAM" id="SSF53300">
    <property type="entry name" value="vWA-like"/>
    <property type="match status" value="1"/>
</dbReference>
<dbReference type="InterPro" id="IPR041628">
    <property type="entry name" value="ChlI/MoxR_AAA_lid"/>
</dbReference>
<dbReference type="Pfam" id="PF13519">
    <property type="entry name" value="VWA_2"/>
    <property type="match status" value="1"/>
</dbReference>
<dbReference type="Pfam" id="PF07728">
    <property type="entry name" value="AAA_5"/>
    <property type="match status" value="1"/>
</dbReference>
<dbReference type="GO" id="GO:0016887">
    <property type="term" value="F:ATP hydrolysis activity"/>
    <property type="evidence" value="ECO:0007669"/>
    <property type="project" value="InterPro"/>
</dbReference>
<accession>A0A328PBU2</accession>
<dbReference type="InterPro" id="IPR027417">
    <property type="entry name" value="P-loop_NTPase"/>
</dbReference>
<evidence type="ECO:0000313" key="2">
    <source>
        <dbReference type="EMBL" id="RAO78603.1"/>
    </source>
</evidence>
<feature type="domain" description="VWFA" evidence="1">
    <location>
        <begin position="431"/>
        <end position="594"/>
    </location>
</feature>
<dbReference type="SMART" id="SM00327">
    <property type="entry name" value="VWA"/>
    <property type="match status" value="1"/>
</dbReference>
<organism evidence="2 3">
    <name type="scientific">Methanothermobacter tenebrarum</name>
    <dbReference type="NCBI Taxonomy" id="680118"/>
    <lineage>
        <taxon>Archaea</taxon>
        <taxon>Methanobacteriati</taxon>
        <taxon>Methanobacteriota</taxon>
        <taxon>Methanomada group</taxon>
        <taxon>Methanobacteria</taxon>
        <taxon>Methanobacteriales</taxon>
        <taxon>Methanobacteriaceae</taxon>
        <taxon>Methanothermobacter</taxon>
    </lineage>
</organism>
<reference evidence="2 3" key="1">
    <citation type="submission" date="2018-06" db="EMBL/GenBank/DDBJ databases">
        <title>Draft genome sequence of hyperthermophilic methanogen Methanothermobacter tenebrarum sp. MCM-B 1447.</title>
        <authorList>
            <person name="Pore S.D."/>
            <person name="Dagar S."/>
            <person name="Dhakephalkar P.K."/>
        </authorList>
    </citation>
    <scope>NUCLEOTIDE SEQUENCE [LARGE SCALE GENOMIC DNA]</scope>
    <source>
        <strain evidence="2 3">MCM B 1447</strain>
    </source>
</reference>
<dbReference type="GO" id="GO:0005524">
    <property type="term" value="F:ATP binding"/>
    <property type="evidence" value="ECO:0007669"/>
    <property type="project" value="InterPro"/>
</dbReference>
<dbReference type="InterPro" id="IPR036465">
    <property type="entry name" value="vWFA_dom_sf"/>
</dbReference>
<dbReference type="SUPFAM" id="SSF52540">
    <property type="entry name" value="P-loop containing nucleoside triphosphate hydrolases"/>
    <property type="match status" value="1"/>
</dbReference>
<dbReference type="PANTHER" id="PTHR35023">
    <property type="entry name" value="CHELATASE-RELATED"/>
    <property type="match status" value="1"/>
</dbReference>
<dbReference type="RefSeq" id="WP_112094367.1">
    <property type="nucleotide sequence ID" value="NZ_QLOE01000010.1"/>
</dbReference>
<dbReference type="PANTHER" id="PTHR35023:SF1">
    <property type="entry name" value="MG-PROTOPORPHYRIN IX CHELATASE"/>
    <property type="match status" value="1"/>
</dbReference>
<keyword evidence="3" id="KW-1185">Reference proteome</keyword>
<evidence type="ECO:0000313" key="3">
    <source>
        <dbReference type="Proteomes" id="UP000249782"/>
    </source>
</evidence>
<dbReference type="InterPro" id="IPR003593">
    <property type="entry name" value="AAA+_ATPase"/>
</dbReference>
<name>A0A328PBU2_9EURY</name>
<dbReference type="SMART" id="SM00382">
    <property type="entry name" value="AAA"/>
    <property type="match status" value="1"/>
</dbReference>
<comment type="caution">
    <text evidence="2">The sequence shown here is derived from an EMBL/GenBank/DDBJ whole genome shotgun (WGS) entry which is preliminary data.</text>
</comment>
<dbReference type="InterPro" id="IPR002035">
    <property type="entry name" value="VWF_A"/>
</dbReference>
<dbReference type="Pfam" id="PF17863">
    <property type="entry name" value="AAA_lid_2"/>
    <property type="match status" value="1"/>
</dbReference>
<dbReference type="OrthoDB" id="25914at2157"/>
<dbReference type="AlphaFoldDB" id="A0A328PBU2"/>